<keyword evidence="4" id="KW-1185">Reference proteome</keyword>
<keyword evidence="2" id="KW-0472">Membrane</keyword>
<protein>
    <submittedName>
        <fullName evidence="3">Uncharacterized protein</fullName>
    </submittedName>
</protein>
<feature type="region of interest" description="Disordered" evidence="1">
    <location>
        <begin position="56"/>
        <end position="80"/>
    </location>
</feature>
<evidence type="ECO:0000256" key="2">
    <source>
        <dbReference type="SAM" id="Phobius"/>
    </source>
</evidence>
<evidence type="ECO:0000313" key="3">
    <source>
        <dbReference type="EMBL" id="MEK0172184.1"/>
    </source>
</evidence>
<feature type="transmembrane region" description="Helical" evidence="2">
    <location>
        <begin position="32"/>
        <end position="53"/>
    </location>
</feature>
<evidence type="ECO:0000313" key="4">
    <source>
        <dbReference type="Proteomes" id="UP001370299"/>
    </source>
</evidence>
<evidence type="ECO:0000256" key="1">
    <source>
        <dbReference type="SAM" id="MobiDB-lite"/>
    </source>
</evidence>
<name>A0ABU8YCB7_9MICO</name>
<keyword evidence="2" id="KW-0812">Transmembrane</keyword>
<organism evidence="3 4">
    <name type="scientific">Curtobacterium citreum</name>
    <dbReference type="NCBI Taxonomy" id="2036"/>
    <lineage>
        <taxon>Bacteria</taxon>
        <taxon>Bacillati</taxon>
        <taxon>Actinomycetota</taxon>
        <taxon>Actinomycetes</taxon>
        <taxon>Micrococcales</taxon>
        <taxon>Microbacteriaceae</taxon>
        <taxon>Curtobacterium</taxon>
    </lineage>
</organism>
<sequence>MHEDFTGLYLSSLWLSVAMLAGGFARTRNRSAWTWFVLTLLFGPLAVLLLVTWPARSPGRTHPARTDASARTPDTGGSEE</sequence>
<comment type="caution">
    <text evidence="3">The sequence shown here is derived from an EMBL/GenBank/DDBJ whole genome shotgun (WGS) entry which is preliminary data.</text>
</comment>
<dbReference type="EMBL" id="JBBLYY010000061">
    <property type="protein sequence ID" value="MEK0172184.1"/>
    <property type="molecule type" value="Genomic_DNA"/>
</dbReference>
<accession>A0ABU8YCB7</accession>
<keyword evidence="2" id="KW-1133">Transmembrane helix</keyword>
<dbReference type="RefSeq" id="WP_340197544.1">
    <property type="nucleotide sequence ID" value="NZ_JBBKAP010000072.1"/>
</dbReference>
<gene>
    <name evidence="3" type="ORF">WMN62_11955</name>
</gene>
<feature type="transmembrane region" description="Helical" evidence="2">
    <location>
        <begin position="6"/>
        <end position="25"/>
    </location>
</feature>
<reference evidence="3 4" key="1">
    <citation type="submission" date="2024-03" db="EMBL/GenBank/DDBJ databases">
        <title>Whole genomes of four grape xylem sap localized bacterial endophytes.</title>
        <authorList>
            <person name="Kumar G."/>
            <person name="Savka M.A."/>
        </authorList>
    </citation>
    <scope>NUCLEOTIDE SEQUENCE [LARGE SCALE GENOMIC DNA]</scope>
    <source>
        <strain evidence="3 4">RIT_GXS8</strain>
    </source>
</reference>
<proteinExistence type="predicted"/>
<dbReference type="Proteomes" id="UP001370299">
    <property type="component" value="Unassembled WGS sequence"/>
</dbReference>